<organism evidence="2 3">
    <name type="scientific">Candidatus Acetatifactor stercoripullorum</name>
    <dbReference type="NCBI Taxonomy" id="2838414"/>
    <lineage>
        <taxon>Bacteria</taxon>
        <taxon>Bacillati</taxon>
        <taxon>Bacillota</taxon>
        <taxon>Clostridia</taxon>
        <taxon>Lachnospirales</taxon>
        <taxon>Lachnospiraceae</taxon>
        <taxon>Acetatifactor</taxon>
    </lineage>
</organism>
<sequence>MARGHKKTLEEKITAKQELIEALTTRIESEKRELEELFQEKRLRELEMVNDLISDAGLSTNEVAEMLQQYIDSRMADVS</sequence>
<keyword evidence="1" id="KW-0175">Coiled coil</keyword>
<reference evidence="2" key="2">
    <citation type="submission" date="2021-04" db="EMBL/GenBank/DDBJ databases">
        <authorList>
            <person name="Gilroy R."/>
        </authorList>
    </citation>
    <scope>NUCLEOTIDE SEQUENCE</scope>
    <source>
        <strain evidence="2">CHK195-6426</strain>
    </source>
</reference>
<evidence type="ECO:0000256" key="1">
    <source>
        <dbReference type="SAM" id="Coils"/>
    </source>
</evidence>
<evidence type="ECO:0000313" key="2">
    <source>
        <dbReference type="EMBL" id="HIW81466.1"/>
    </source>
</evidence>
<gene>
    <name evidence="2" type="ORF">H9742_08120</name>
</gene>
<evidence type="ECO:0008006" key="4">
    <source>
        <dbReference type="Google" id="ProtNLM"/>
    </source>
</evidence>
<comment type="caution">
    <text evidence="2">The sequence shown here is derived from an EMBL/GenBank/DDBJ whole genome shotgun (WGS) entry which is preliminary data.</text>
</comment>
<feature type="coiled-coil region" evidence="1">
    <location>
        <begin position="6"/>
        <end position="47"/>
    </location>
</feature>
<reference evidence="2" key="1">
    <citation type="journal article" date="2021" name="PeerJ">
        <title>Extensive microbial diversity within the chicken gut microbiome revealed by metagenomics and culture.</title>
        <authorList>
            <person name="Gilroy R."/>
            <person name="Ravi A."/>
            <person name="Getino M."/>
            <person name="Pursley I."/>
            <person name="Horton D.L."/>
            <person name="Alikhan N.F."/>
            <person name="Baker D."/>
            <person name="Gharbi K."/>
            <person name="Hall N."/>
            <person name="Watson M."/>
            <person name="Adriaenssens E.M."/>
            <person name="Foster-Nyarko E."/>
            <person name="Jarju S."/>
            <person name="Secka A."/>
            <person name="Antonio M."/>
            <person name="Oren A."/>
            <person name="Chaudhuri R.R."/>
            <person name="La Ragione R."/>
            <person name="Hildebrand F."/>
            <person name="Pallen M.J."/>
        </authorList>
    </citation>
    <scope>NUCLEOTIDE SEQUENCE</scope>
    <source>
        <strain evidence="2">CHK195-6426</strain>
    </source>
</reference>
<dbReference type="Proteomes" id="UP000824265">
    <property type="component" value="Unassembled WGS sequence"/>
</dbReference>
<dbReference type="EMBL" id="DXGH01000042">
    <property type="protein sequence ID" value="HIW81466.1"/>
    <property type="molecule type" value="Genomic_DNA"/>
</dbReference>
<protein>
    <recommendedName>
        <fullName evidence="4">Flagellar export protein FliJ</fullName>
    </recommendedName>
</protein>
<dbReference type="AlphaFoldDB" id="A0A9D1UCE0"/>
<name>A0A9D1UCE0_9FIRM</name>
<evidence type="ECO:0000313" key="3">
    <source>
        <dbReference type="Proteomes" id="UP000824265"/>
    </source>
</evidence>
<accession>A0A9D1UCE0</accession>
<proteinExistence type="predicted"/>